<keyword evidence="4" id="KW-1185">Reference proteome</keyword>
<evidence type="ECO:0000313" key="3">
    <source>
        <dbReference type="EMBL" id="SEM28286.1"/>
    </source>
</evidence>
<keyword evidence="2" id="KW-0342">GTP-binding</keyword>
<accession>A0A1H7X350</accession>
<keyword evidence="1" id="KW-0547">Nucleotide-binding</keyword>
<evidence type="ECO:0008006" key="5">
    <source>
        <dbReference type="Google" id="ProtNLM"/>
    </source>
</evidence>
<dbReference type="Proteomes" id="UP000199450">
    <property type="component" value="Unassembled WGS sequence"/>
</dbReference>
<sequence length="106" mass="12000">MEKRPHFKATLTYLSTEDGGIVTPVSSGFRAIIRFPYDNRELIVNQTFLETDIVFPGDTVIADMFLLDAKETLEKIYTGLGFDLLIQSNIIANGVVTHIYRMNDNK</sequence>
<protein>
    <recommendedName>
        <fullName evidence="5">Elongation factor Tu</fullName>
    </recommendedName>
</protein>
<proteinExistence type="predicted"/>
<dbReference type="Gene3D" id="2.40.30.10">
    <property type="entry name" value="Translation factors"/>
    <property type="match status" value="1"/>
</dbReference>
<dbReference type="EMBL" id="FOBV01000002">
    <property type="protein sequence ID" value="SEM28286.1"/>
    <property type="molecule type" value="Genomic_DNA"/>
</dbReference>
<evidence type="ECO:0000256" key="1">
    <source>
        <dbReference type="ARBA" id="ARBA00022741"/>
    </source>
</evidence>
<dbReference type="SUPFAM" id="SSF50465">
    <property type="entry name" value="EF-Tu/eEF-1alpha/eIF2-gamma C-terminal domain"/>
    <property type="match status" value="1"/>
</dbReference>
<dbReference type="STRING" id="295069.SAMN05421856_102184"/>
<dbReference type="RefSeq" id="WP_089998785.1">
    <property type="nucleotide sequence ID" value="NZ_FOBV01000002.1"/>
</dbReference>
<gene>
    <name evidence="3" type="ORF">SAMN05421856_102184</name>
</gene>
<dbReference type="AlphaFoldDB" id="A0A1H7X350"/>
<organism evidence="3 4">
    <name type="scientific">Chryseobacterium taichungense</name>
    <dbReference type="NCBI Taxonomy" id="295069"/>
    <lineage>
        <taxon>Bacteria</taxon>
        <taxon>Pseudomonadati</taxon>
        <taxon>Bacteroidota</taxon>
        <taxon>Flavobacteriia</taxon>
        <taxon>Flavobacteriales</taxon>
        <taxon>Weeksellaceae</taxon>
        <taxon>Chryseobacterium group</taxon>
        <taxon>Chryseobacterium</taxon>
    </lineage>
</organism>
<reference evidence="4" key="1">
    <citation type="submission" date="2016-10" db="EMBL/GenBank/DDBJ databases">
        <authorList>
            <person name="Varghese N."/>
            <person name="Submissions S."/>
        </authorList>
    </citation>
    <scope>NUCLEOTIDE SEQUENCE [LARGE SCALE GENOMIC DNA]</scope>
    <source>
        <strain evidence="4">DSM 17453</strain>
    </source>
</reference>
<evidence type="ECO:0000256" key="2">
    <source>
        <dbReference type="ARBA" id="ARBA00023134"/>
    </source>
</evidence>
<evidence type="ECO:0000313" key="4">
    <source>
        <dbReference type="Proteomes" id="UP000199450"/>
    </source>
</evidence>
<dbReference type="GO" id="GO:0005525">
    <property type="term" value="F:GTP binding"/>
    <property type="evidence" value="ECO:0007669"/>
    <property type="project" value="UniProtKB-KW"/>
</dbReference>
<dbReference type="InterPro" id="IPR009001">
    <property type="entry name" value="Transl_elong_EF1A/Init_IF2_C"/>
</dbReference>
<dbReference type="OrthoDB" id="292264at2"/>
<name>A0A1H7X350_9FLAO</name>